<organism evidence="9">
    <name type="scientific">mine drainage metagenome</name>
    <dbReference type="NCBI Taxonomy" id="410659"/>
    <lineage>
        <taxon>unclassified sequences</taxon>
        <taxon>metagenomes</taxon>
        <taxon>ecological metagenomes</taxon>
    </lineage>
</organism>
<dbReference type="Pfam" id="PF00763">
    <property type="entry name" value="THF_DHG_CYH"/>
    <property type="match status" value="1"/>
</dbReference>
<name>T0YYC6_9ZZZZ</name>
<evidence type="ECO:0000256" key="4">
    <source>
        <dbReference type="ARBA" id="ARBA00022857"/>
    </source>
</evidence>
<dbReference type="AlphaFoldDB" id="T0YYC6"/>
<keyword evidence="4" id="KW-0521">NADP</keyword>
<accession>T0YYC6</accession>
<dbReference type="PRINTS" id="PR00085">
    <property type="entry name" value="THFDHDRGNASE"/>
</dbReference>
<evidence type="ECO:0000256" key="1">
    <source>
        <dbReference type="ARBA" id="ARBA00004777"/>
    </source>
</evidence>
<protein>
    <submittedName>
        <fullName evidence="9">Bifunctional protein FolD</fullName>
    </submittedName>
</protein>
<dbReference type="InterPro" id="IPR020630">
    <property type="entry name" value="THF_DH/CycHdrlase_cat_dom"/>
</dbReference>
<dbReference type="SUPFAM" id="SSF53223">
    <property type="entry name" value="Aminoacid dehydrogenase-like, N-terminal domain"/>
    <property type="match status" value="1"/>
</dbReference>
<keyword evidence="2" id="KW-0554">One-carbon metabolism</keyword>
<keyword evidence="3" id="KW-0378">Hydrolase</keyword>
<dbReference type="PANTHER" id="PTHR48099:SF5">
    <property type="entry name" value="C-1-TETRAHYDROFOLATE SYNTHASE, CYTOPLASMIC"/>
    <property type="match status" value="1"/>
</dbReference>
<dbReference type="PANTHER" id="PTHR48099">
    <property type="entry name" value="C-1-TETRAHYDROFOLATE SYNTHASE, CYTOPLASMIC-RELATED"/>
    <property type="match status" value="1"/>
</dbReference>
<evidence type="ECO:0000313" key="9">
    <source>
        <dbReference type="EMBL" id="EQD36947.1"/>
    </source>
</evidence>
<dbReference type="InterPro" id="IPR020631">
    <property type="entry name" value="THF_DH/CycHdrlase_NAD-bd_dom"/>
</dbReference>
<keyword evidence="6" id="KW-0511">Multifunctional enzyme</keyword>
<keyword evidence="5" id="KW-0560">Oxidoreductase</keyword>
<dbReference type="GO" id="GO:0004488">
    <property type="term" value="F:methylenetetrahydrofolate dehydrogenase (NADP+) activity"/>
    <property type="evidence" value="ECO:0007669"/>
    <property type="project" value="InterPro"/>
</dbReference>
<dbReference type="Pfam" id="PF02882">
    <property type="entry name" value="THF_DHG_CYH_C"/>
    <property type="match status" value="1"/>
</dbReference>
<evidence type="ECO:0000256" key="2">
    <source>
        <dbReference type="ARBA" id="ARBA00022563"/>
    </source>
</evidence>
<dbReference type="EMBL" id="AUZY01010853">
    <property type="protein sequence ID" value="EQD36947.1"/>
    <property type="molecule type" value="Genomic_DNA"/>
</dbReference>
<evidence type="ECO:0000259" key="8">
    <source>
        <dbReference type="Pfam" id="PF02882"/>
    </source>
</evidence>
<sequence length="255" mass="26588">MDSPFRFYLKRQRQAAESLGIRFREEALAPGEGPEELVDRVRTLSNDRAIDAVLLEHPLPAPFDFIRAVSGLSPVKDVDGVSPLSLGLLAAQRPLHAPAVARAAIAIARHYGLPMTRHRVAVVGRSETVGVPLSMLLLARGVDATVTIAHSKTDVLAEALKGTSVIFSCAGRPGLLTRANVPQGAAIIDVGLSRVEDPSAPGGGRAVGDADAADLEGWAGALTPVPGGVGPVTVAELMGNTVRAWQLAELGEVRG</sequence>
<feature type="domain" description="Tetrahydrofolate dehydrogenase/cyclohydrolase catalytic" evidence="7">
    <location>
        <begin position="6"/>
        <end position="79"/>
    </location>
</feature>
<gene>
    <name evidence="9" type="ORF">B1B_16321</name>
</gene>
<dbReference type="GO" id="GO:0004477">
    <property type="term" value="F:methenyltetrahydrofolate cyclohydrolase activity"/>
    <property type="evidence" value="ECO:0007669"/>
    <property type="project" value="TreeGrafter"/>
</dbReference>
<proteinExistence type="predicted"/>
<comment type="caution">
    <text evidence="9">The sequence shown here is derived from an EMBL/GenBank/DDBJ whole genome shotgun (WGS) entry which is preliminary data.</text>
</comment>
<dbReference type="SUPFAM" id="SSF51735">
    <property type="entry name" value="NAD(P)-binding Rossmann-fold domains"/>
    <property type="match status" value="1"/>
</dbReference>
<comment type="pathway">
    <text evidence="1">One-carbon metabolism; tetrahydrofolate interconversion.</text>
</comment>
<dbReference type="InterPro" id="IPR000672">
    <property type="entry name" value="THF_DH/CycHdrlase"/>
</dbReference>
<dbReference type="GO" id="GO:0005829">
    <property type="term" value="C:cytosol"/>
    <property type="evidence" value="ECO:0007669"/>
    <property type="project" value="TreeGrafter"/>
</dbReference>
<dbReference type="InterPro" id="IPR046346">
    <property type="entry name" value="Aminoacid_DH-like_N_sf"/>
</dbReference>
<dbReference type="InterPro" id="IPR036291">
    <property type="entry name" value="NAD(P)-bd_dom_sf"/>
</dbReference>
<reference evidence="9" key="2">
    <citation type="journal article" date="2014" name="ISME J.">
        <title>Microbial stratification in low pH oxic and suboxic macroscopic growths along an acid mine drainage.</title>
        <authorList>
            <person name="Mendez-Garcia C."/>
            <person name="Mesa V."/>
            <person name="Sprenger R.R."/>
            <person name="Richter M."/>
            <person name="Diez M.S."/>
            <person name="Solano J."/>
            <person name="Bargiela R."/>
            <person name="Golyshina O.V."/>
            <person name="Manteca A."/>
            <person name="Ramos J.L."/>
            <person name="Gallego J.R."/>
            <person name="Llorente I."/>
            <person name="Martins Dos Santos V.A."/>
            <person name="Jensen O.N."/>
            <person name="Pelaez A.I."/>
            <person name="Sanchez J."/>
            <person name="Ferrer M."/>
        </authorList>
    </citation>
    <scope>NUCLEOTIDE SEQUENCE</scope>
</reference>
<dbReference type="CDD" id="cd01080">
    <property type="entry name" value="NAD_bind_m-THF_DH_Cyclohyd"/>
    <property type="match status" value="1"/>
</dbReference>
<evidence type="ECO:0000256" key="6">
    <source>
        <dbReference type="ARBA" id="ARBA00023268"/>
    </source>
</evidence>
<evidence type="ECO:0000259" key="7">
    <source>
        <dbReference type="Pfam" id="PF00763"/>
    </source>
</evidence>
<feature type="domain" description="Tetrahydrofolate dehydrogenase/cyclohydrolase NAD(P)-binding" evidence="8">
    <location>
        <begin position="98"/>
        <end position="246"/>
    </location>
</feature>
<dbReference type="GO" id="GO:0035999">
    <property type="term" value="P:tetrahydrofolate interconversion"/>
    <property type="evidence" value="ECO:0007669"/>
    <property type="project" value="TreeGrafter"/>
</dbReference>
<reference evidence="9" key="1">
    <citation type="submission" date="2013-08" db="EMBL/GenBank/DDBJ databases">
        <authorList>
            <person name="Mendez C."/>
            <person name="Richter M."/>
            <person name="Ferrer M."/>
            <person name="Sanchez J."/>
        </authorList>
    </citation>
    <scope>NUCLEOTIDE SEQUENCE</scope>
</reference>
<dbReference type="Gene3D" id="3.40.50.720">
    <property type="entry name" value="NAD(P)-binding Rossmann-like Domain"/>
    <property type="match status" value="1"/>
</dbReference>
<evidence type="ECO:0000256" key="3">
    <source>
        <dbReference type="ARBA" id="ARBA00022801"/>
    </source>
</evidence>
<dbReference type="Gene3D" id="3.40.50.10860">
    <property type="entry name" value="Leucine Dehydrogenase, chain A, domain 1"/>
    <property type="match status" value="1"/>
</dbReference>
<evidence type="ECO:0000256" key="5">
    <source>
        <dbReference type="ARBA" id="ARBA00023002"/>
    </source>
</evidence>